<sequence>MKIFDNHRVLFGMVAGMFILLTLPVAIIPALENQKNFAPLPNSRALTAEEQAGKNLYIANGCVACHTQQVRNVRMDEPWGSRPSIAADYARIHRTDLWRNTATLMGSERTGPDLTDIGNRQPSDTWQLMHLYNPRSVVDASIMPAYPWLFEEKAAAGPGDLSVPVPDAFKPRPGVTIVARPEARQLVAYLLSLKQTPLPTGERAPQFLYAATPAVANAVAAGQGAEAAGPAKLDGAALYASNCQACHQPNGEGLKGAFPPLKGSSVVLDDSPEKMIGIIMKGYTARESEGYPAMPAIGVLNKLTAPQIQAIINHERTSWGNQAREVPLEEVEAILKKLTP</sequence>
<dbReference type="InterPro" id="IPR036909">
    <property type="entry name" value="Cyt_c-like_dom_sf"/>
</dbReference>
<evidence type="ECO:0000256" key="4">
    <source>
        <dbReference type="PROSITE-ProRule" id="PRU00433"/>
    </source>
</evidence>
<dbReference type="EMBL" id="CP080507">
    <property type="protein sequence ID" value="QYM78656.1"/>
    <property type="molecule type" value="Genomic_DNA"/>
</dbReference>
<dbReference type="InterPro" id="IPR009056">
    <property type="entry name" value="Cyt_c-like_dom"/>
</dbReference>
<keyword evidence="5" id="KW-0472">Membrane</keyword>
<dbReference type="InterPro" id="IPR051459">
    <property type="entry name" value="Cytochrome_c-type_DH"/>
</dbReference>
<feature type="domain" description="Cytochrome c" evidence="6">
    <location>
        <begin position="48"/>
        <end position="194"/>
    </location>
</feature>
<dbReference type="RefSeq" id="WP_220161760.1">
    <property type="nucleotide sequence ID" value="NZ_CP080507.1"/>
</dbReference>
<evidence type="ECO:0000256" key="3">
    <source>
        <dbReference type="ARBA" id="ARBA00023004"/>
    </source>
</evidence>
<keyword evidence="1 4" id="KW-0349">Heme</keyword>
<organism evidence="7 8">
    <name type="scientific">Horticoccus luteus</name>
    <dbReference type="NCBI Taxonomy" id="2862869"/>
    <lineage>
        <taxon>Bacteria</taxon>
        <taxon>Pseudomonadati</taxon>
        <taxon>Verrucomicrobiota</taxon>
        <taxon>Opitutia</taxon>
        <taxon>Opitutales</taxon>
        <taxon>Opitutaceae</taxon>
        <taxon>Horticoccus</taxon>
    </lineage>
</organism>
<dbReference type="GO" id="GO:0009055">
    <property type="term" value="F:electron transfer activity"/>
    <property type="evidence" value="ECO:0007669"/>
    <property type="project" value="InterPro"/>
</dbReference>
<dbReference type="Gene3D" id="1.10.760.10">
    <property type="entry name" value="Cytochrome c-like domain"/>
    <property type="match status" value="2"/>
</dbReference>
<reference evidence="7" key="1">
    <citation type="submission" date="2021-08" db="EMBL/GenBank/DDBJ databases">
        <title>Genome of a novel bacterium of the phylum Verrucomicrobia, Oleiharenicola sp. KSB-15.</title>
        <authorList>
            <person name="Chung J.-H."/>
            <person name="Ahn J.-H."/>
            <person name="Yoon Y."/>
            <person name="Kim D.-Y."/>
            <person name="An S.-H."/>
            <person name="Park I."/>
            <person name="Yeon J."/>
        </authorList>
    </citation>
    <scope>NUCLEOTIDE SEQUENCE</scope>
    <source>
        <strain evidence="7">KSB-15</strain>
    </source>
</reference>
<dbReference type="Pfam" id="PF13442">
    <property type="entry name" value="Cytochrome_CBB3"/>
    <property type="match status" value="1"/>
</dbReference>
<evidence type="ECO:0000313" key="8">
    <source>
        <dbReference type="Proteomes" id="UP000825051"/>
    </source>
</evidence>
<keyword evidence="8" id="KW-1185">Reference proteome</keyword>
<protein>
    <submittedName>
        <fullName evidence="7">Cbb3-type cytochrome c oxidase subunit II</fullName>
    </submittedName>
</protein>
<feature type="domain" description="Cytochrome c" evidence="6">
    <location>
        <begin position="230"/>
        <end position="319"/>
    </location>
</feature>
<dbReference type="GO" id="GO:0020037">
    <property type="term" value="F:heme binding"/>
    <property type="evidence" value="ECO:0007669"/>
    <property type="project" value="InterPro"/>
</dbReference>
<dbReference type="InterPro" id="IPR003468">
    <property type="entry name" value="Cyt_c_oxidase_monohaem-su/FixO"/>
</dbReference>
<dbReference type="PROSITE" id="PS51007">
    <property type="entry name" value="CYTC"/>
    <property type="match status" value="2"/>
</dbReference>
<keyword evidence="5" id="KW-0812">Transmembrane</keyword>
<feature type="transmembrane region" description="Helical" evidence="5">
    <location>
        <begin position="9"/>
        <end position="31"/>
    </location>
</feature>
<evidence type="ECO:0000256" key="5">
    <source>
        <dbReference type="SAM" id="Phobius"/>
    </source>
</evidence>
<evidence type="ECO:0000259" key="6">
    <source>
        <dbReference type="PROSITE" id="PS51007"/>
    </source>
</evidence>
<dbReference type="PANTHER" id="PTHR35008">
    <property type="entry name" value="BLL4482 PROTEIN-RELATED"/>
    <property type="match status" value="1"/>
</dbReference>
<gene>
    <name evidence="7" type="ORF">K0B96_15330</name>
</gene>
<keyword evidence="2 4" id="KW-0479">Metal-binding</keyword>
<dbReference type="AlphaFoldDB" id="A0A8F9XKY1"/>
<evidence type="ECO:0000256" key="1">
    <source>
        <dbReference type="ARBA" id="ARBA00022617"/>
    </source>
</evidence>
<dbReference type="PANTHER" id="PTHR35008:SF4">
    <property type="entry name" value="BLL4482 PROTEIN"/>
    <property type="match status" value="1"/>
</dbReference>
<keyword evidence="5" id="KW-1133">Transmembrane helix</keyword>
<keyword evidence="3 4" id="KW-0408">Iron</keyword>
<dbReference type="GO" id="GO:0046872">
    <property type="term" value="F:metal ion binding"/>
    <property type="evidence" value="ECO:0007669"/>
    <property type="project" value="UniProtKB-KW"/>
</dbReference>
<evidence type="ECO:0000313" key="7">
    <source>
        <dbReference type="EMBL" id="QYM78656.1"/>
    </source>
</evidence>
<dbReference type="Proteomes" id="UP000825051">
    <property type="component" value="Chromosome"/>
</dbReference>
<dbReference type="KEGG" id="ole:K0B96_15330"/>
<dbReference type="SUPFAM" id="SSF46626">
    <property type="entry name" value="Cytochrome c"/>
    <property type="match status" value="2"/>
</dbReference>
<evidence type="ECO:0000256" key="2">
    <source>
        <dbReference type="ARBA" id="ARBA00022723"/>
    </source>
</evidence>
<proteinExistence type="predicted"/>
<accession>A0A8F9XKY1</accession>
<name>A0A8F9XKY1_9BACT</name>
<dbReference type="Pfam" id="PF02433">
    <property type="entry name" value="FixO"/>
    <property type="match status" value="1"/>
</dbReference>